<evidence type="ECO:0000256" key="1">
    <source>
        <dbReference type="SAM" id="MobiDB-lite"/>
    </source>
</evidence>
<evidence type="ECO:0000313" key="3">
    <source>
        <dbReference type="Proteomes" id="UP000242287"/>
    </source>
</evidence>
<feature type="compositionally biased region" description="Basic and acidic residues" evidence="1">
    <location>
        <begin position="32"/>
        <end position="42"/>
    </location>
</feature>
<dbReference type="EMBL" id="KZ302024">
    <property type="protein sequence ID" value="PFH49615.1"/>
    <property type="molecule type" value="Genomic_DNA"/>
</dbReference>
<keyword evidence="3" id="KW-1185">Reference proteome</keyword>
<feature type="compositionally biased region" description="Polar residues" evidence="1">
    <location>
        <begin position="92"/>
        <end position="102"/>
    </location>
</feature>
<dbReference type="OrthoDB" id="1099063at2759"/>
<organism evidence="2 3">
    <name type="scientific">Amanita thiersii Skay4041</name>
    <dbReference type="NCBI Taxonomy" id="703135"/>
    <lineage>
        <taxon>Eukaryota</taxon>
        <taxon>Fungi</taxon>
        <taxon>Dikarya</taxon>
        <taxon>Basidiomycota</taxon>
        <taxon>Agaricomycotina</taxon>
        <taxon>Agaricomycetes</taxon>
        <taxon>Agaricomycetidae</taxon>
        <taxon>Agaricales</taxon>
        <taxon>Pluteineae</taxon>
        <taxon>Amanitaceae</taxon>
        <taxon>Amanita</taxon>
    </lineage>
</organism>
<feature type="region of interest" description="Disordered" evidence="1">
    <location>
        <begin position="27"/>
        <end position="48"/>
    </location>
</feature>
<sequence length="328" mass="35884">MLCRNAHRPVKQLIHTRLQARLLSDLGLRSNRPPDTESHFDPDNPPPISDQEWEIRTGRAIFVLQNTFPDFFNTGLVTSVDTITGMPGTSSFRTMNNGSTANRAHPLNESNESLKSSLSLLSAKQPTSPDESIYSSKIRLSYTPPIQLPPPFPKILRLEGLPLYIASSAFVRHTLKALYTDLHVELRKFEVWTPNSDSETTGPVGSGELIGGKKRLINREKSLLVGLKVVGIARVSGAPGEWNVSSTYTFSPISGLILTHVVNSIHPAPHQAVYDSLRASLGKMFGWGLERPGPATDVPRAVNASHNRLVAVPAVVRHRSGGKSIQGQ</sequence>
<proteinExistence type="predicted"/>
<dbReference type="STRING" id="703135.A0A2A9NF33"/>
<feature type="compositionally biased region" description="Low complexity" evidence="1">
    <location>
        <begin position="107"/>
        <end position="122"/>
    </location>
</feature>
<gene>
    <name evidence="2" type="ORF">AMATHDRAFT_147309</name>
</gene>
<evidence type="ECO:0000313" key="2">
    <source>
        <dbReference type="EMBL" id="PFH49615.1"/>
    </source>
</evidence>
<accession>A0A2A9NF33</accession>
<dbReference type="AlphaFoldDB" id="A0A2A9NF33"/>
<dbReference type="Proteomes" id="UP000242287">
    <property type="component" value="Unassembled WGS sequence"/>
</dbReference>
<reference evidence="2 3" key="1">
    <citation type="submission" date="2014-02" db="EMBL/GenBank/DDBJ databases">
        <title>Transposable element dynamics among asymbiotic and ectomycorrhizal Amanita fungi.</title>
        <authorList>
            <consortium name="DOE Joint Genome Institute"/>
            <person name="Hess J."/>
            <person name="Skrede I."/>
            <person name="Wolfe B."/>
            <person name="LaButti K."/>
            <person name="Ohm R.A."/>
            <person name="Grigoriev I.V."/>
            <person name="Pringle A."/>
        </authorList>
    </citation>
    <scope>NUCLEOTIDE SEQUENCE [LARGE SCALE GENOMIC DNA]</scope>
    <source>
        <strain evidence="2 3">SKay4041</strain>
    </source>
</reference>
<feature type="region of interest" description="Disordered" evidence="1">
    <location>
        <begin position="92"/>
        <end position="130"/>
    </location>
</feature>
<name>A0A2A9NF33_9AGAR</name>
<protein>
    <submittedName>
        <fullName evidence="2">Uncharacterized protein</fullName>
    </submittedName>
</protein>